<feature type="domain" description="RES" evidence="1">
    <location>
        <begin position="13"/>
        <end position="139"/>
    </location>
</feature>
<proteinExistence type="predicted"/>
<organism evidence="2 3">
    <name type="scientific">Rhodopila globiformis</name>
    <name type="common">Rhodopseudomonas globiformis</name>
    <dbReference type="NCBI Taxonomy" id="1071"/>
    <lineage>
        <taxon>Bacteria</taxon>
        <taxon>Pseudomonadati</taxon>
        <taxon>Pseudomonadota</taxon>
        <taxon>Alphaproteobacteria</taxon>
        <taxon>Acetobacterales</taxon>
        <taxon>Acetobacteraceae</taxon>
        <taxon>Rhodopila</taxon>
    </lineage>
</organism>
<dbReference type="OrthoDB" id="9789501at2"/>
<dbReference type="Pfam" id="PF08808">
    <property type="entry name" value="RES"/>
    <property type="match status" value="1"/>
</dbReference>
<keyword evidence="3" id="KW-1185">Reference proteome</keyword>
<dbReference type="EMBL" id="NHRY01000245">
    <property type="protein sequence ID" value="PPQ28304.1"/>
    <property type="molecule type" value="Genomic_DNA"/>
</dbReference>
<evidence type="ECO:0000259" key="1">
    <source>
        <dbReference type="SMART" id="SM00953"/>
    </source>
</evidence>
<name>A0A2S6N112_RHOGL</name>
<protein>
    <recommendedName>
        <fullName evidence="1">RES domain-containing protein</fullName>
    </recommendedName>
</protein>
<gene>
    <name evidence="2" type="ORF">CCS01_24675</name>
</gene>
<reference evidence="2 3" key="1">
    <citation type="journal article" date="2018" name="Arch. Microbiol.">
        <title>New insights into the metabolic potential of the phototrophic purple bacterium Rhodopila globiformis DSM 161(T) from its draft genome sequence and evidence for a vanadium-dependent nitrogenase.</title>
        <authorList>
            <person name="Imhoff J.F."/>
            <person name="Rahn T."/>
            <person name="Kunzel S."/>
            <person name="Neulinger S.C."/>
        </authorList>
    </citation>
    <scope>NUCLEOTIDE SEQUENCE [LARGE SCALE GENOMIC DNA]</scope>
    <source>
        <strain evidence="2 3">DSM 161</strain>
    </source>
</reference>
<accession>A0A2S6N112</accession>
<dbReference type="AlphaFoldDB" id="A0A2S6N112"/>
<comment type="caution">
    <text evidence="2">The sequence shown here is derived from an EMBL/GenBank/DDBJ whole genome shotgun (WGS) entry which is preliminary data.</text>
</comment>
<evidence type="ECO:0000313" key="2">
    <source>
        <dbReference type="EMBL" id="PPQ28304.1"/>
    </source>
</evidence>
<dbReference type="SMART" id="SM00953">
    <property type="entry name" value="RES"/>
    <property type="match status" value="1"/>
</dbReference>
<dbReference type="Proteomes" id="UP000239724">
    <property type="component" value="Unassembled WGS sequence"/>
</dbReference>
<dbReference type="InterPro" id="IPR014914">
    <property type="entry name" value="RES_dom"/>
</dbReference>
<sequence>MRLWRIATGAHAIWSGEGARLFGQRWNPPGLPAIYTGTSFAVCLVEVLVHANRRTPPSAARYVEAVVPDDVSRETFAPGLHPGWDDPRDISIARAFGEAWIRERRSALLVVPSIVTAGLDLNVVVNPDHPDAAPIAAGPETPVRLDPRLFGR</sequence>
<evidence type="ECO:0000313" key="3">
    <source>
        <dbReference type="Proteomes" id="UP000239724"/>
    </source>
</evidence>